<organism evidence="1 2">
    <name type="scientific">Exophiala viscosa</name>
    <dbReference type="NCBI Taxonomy" id="2486360"/>
    <lineage>
        <taxon>Eukaryota</taxon>
        <taxon>Fungi</taxon>
        <taxon>Dikarya</taxon>
        <taxon>Ascomycota</taxon>
        <taxon>Pezizomycotina</taxon>
        <taxon>Eurotiomycetes</taxon>
        <taxon>Chaetothyriomycetidae</taxon>
        <taxon>Chaetothyriales</taxon>
        <taxon>Herpotrichiellaceae</taxon>
        <taxon>Exophiala</taxon>
    </lineage>
</organism>
<gene>
    <name evidence="1" type="ORF">EDD36DRAFT_269344</name>
</gene>
<dbReference type="GO" id="GO:0005829">
    <property type="term" value="C:cytosol"/>
    <property type="evidence" value="ECO:0007669"/>
    <property type="project" value="TreeGrafter"/>
</dbReference>
<keyword evidence="2" id="KW-1185">Reference proteome</keyword>
<dbReference type="Gene3D" id="3.40.50.1000">
    <property type="entry name" value="HAD superfamily/HAD-like"/>
    <property type="match status" value="1"/>
</dbReference>
<dbReference type="Pfam" id="PF00702">
    <property type="entry name" value="Hydrolase"/>
    <property type="match status" value="1"/>
</dbReference>
<dbReference type="InterPro" id="IPR023214">
    <property type="entry name" value="HAD_sf"/>
</dbReference>
<sequence length="245" mass="27114">MPPKFIFFDCDNTLVLSEDLAVEGCADLVNQILATKGVPERFTPETLIANFIGHTFRSIIVSLQQQYGFSLAPEELKAYVKMEEERVIAQFTEQGRPTDGSLEVFERLQHDSRYTLAVVSSSAIGRIRASLAKTGHDNFLDPNHVFSAASSLPCPTAKPNPAIYLYAMERLGAGPKECVAIEDSISGCRAAVQAGIPTIGYVGAYHTDMKRCEMMERLIDAGCQGILWDWSEFEDTLAEMERCYA</sequence>
<dbReference type="InterPro" id="IPR036412">
    <property type="entry name" value="HAD-like_sf"/>
</dbReference>
<dbReference type="PANTHER" id="PTHR43434">
    <property type="entry name" value="PHOSPHOGLYCOLATE PHOSPHATASE"/>
    <property type="match status" value="1"/>
</dbReference>
<dbReference type="InterPro" id="IPR006439">
    <property type="entry name" value="HAD-SF_hydro_IA"/>
</dbReference>
<dbReference type="SFLD" id="SFLDS00003">
    <property type="entry name" value="Haloacid_Dehalogenase"/>
    <property type="match status" value="1"/>
</dbReference>
<dbReference type="Proteomes" id="UP001203852">
    <property type="component" value="Unassembled WGS sequence"/>
</dbReference>
<name>A0AAN6DUJ5_9EURO</name>
<dbReference type="GO" id="GO:0006281">
    <property type="term" value="P:DNA repair"/>
    <property type="evidence" value="ECO:0007669"/>
    <property type="project" value="TreeGrafter"/>
</dbReference>
<evidence type="ECO:0000313" key="1">
    <source>
        <dbReference type="EMBL" id="KAI1611892.1"/>
    </source>
</evidence>
<dbReference type="SFLD" id="SFLDG01129">
    <property type="entry name" value="C1.5:_HAD__Beta-PGM__Phosphata"/>
    <property type="match status" value="1"/>
</dbReference>
<dbReference type="InterPro" id="IPR023198">
    <property type="entry name" value="PGP-like_dom2"/>
</dbReference>
<dbReference type="SUPFAM" id="SSF56784">
    <property type="entry name" value="HAD-like"/>
    <property type="match status" value="1"/>
</dbReference>
<proteinExistence type="predicted"/>
<evidence type="ECO:0000313" key="2">
    <source>
        <dbReference type="Proteomes" id="UP001203852"/>
    </source>
</evidence>
<dbReference type="Gene3D" id="1.10.150.240">
    <property type="entry name" value="Putative phosphatase, domain 2"/>
    <property type="match status" value="1"/>
</dbReference>
<dbReference type="PANTHER" id="PTHR43434:SF1">
    <property type="entry name" value="PHOSPHOGLYCOLATE PHOSPHATASE"/>
    <property type="match status" value="1"/>
</dbReference>
<comment type="caution">
    <text evidence="1">The sequence shown here is derived from an EMBL/GenBank/DDBJ whole genome shotgun (WGS) entry which is preliminary data.</text>
</comment>
<dbReference type="GO" id="GO:0008967">
    <property type="term" value="F:phosphoglycolate phosphatase activity"/>
    <property type="evidence" value="ECO:0007669"/>
    <property type="project" value="TreeGrafter"/>
</dbReference>
<dbReference type="EMBL" id="MU404355">
    <property type="protein sequence ID" value="KAI1611892.1"/>
    <property type="molecule type" value="Genomic_DNA"/>
</dbReference>
<reference evidence="1" key="1">
    <citation type="journal article" date="2022" name="bioRxiv">
        <title>Deciphering the potential niche of two novel black yeast fungi from a biological soil crust based on their genomes, phenotypes, and melanin regulation.</title>
        <authorList>
            <consortium name="DOE Joint Genome Institute"/>
            <person name="Carr E.C."/>
            <person name="Barton Q."/>
            <person name="Grambo S."/>
            <person name="Sullivan M."/>
            <person name="Renfro C.M."/>
            <person name="Kuo A."/>
            <person name="Pangilinan J."/>
            <person name="Lipzen A."/>
            <person name="Keymanesh K."/>
            <person name="Savage E."/>
            <person name="Barry K."/>
            <person name="Grigoriev I.V."/>
            <person name="Riekhof W.R."/>
            <person name="Harris S.S."/>
        </authorList>
    </citation>
    <scope>NUCLEOTIDE SEQUENCE</scope>
    <source>
        <strain evidence="1">JF 03-4F</strain>
    </source>
</reference>
<dbReference type="AlphaFoldDB" id="A0AAN6DUJ5"/>
<accession>A0AAN6DUJ5</accession>
<dbReference type="CDD" id="cd07505">
    <property type="entry name" value="HAD_BPGM-like"/>
    <property type="match status" value="1"/>
</dbReference>
<dbReference type="InterPro" id="IPR050155">
    <property type="entry name" value="HAD-like_hydrolase_sf"/>
</dbReference>
<protein>
    <submittedName>
        <fullName evidence="1">HAD-like domain-containing protein</fullName>
    </submittedName>
</protein>
<dbReference type="NCBIfam" id="TIGR01509">
    <property type="entry name" value="HAD-SF-IA-v3"/>
    <property type="match status" value="1"/>
</dbReference>